<dbReference type="GO" id="GO:0004364">
    <property type="term" value="F:glutathione transferase activity"/>
    <property type="evidence" value="ECO:0007669"/>
    <property type="project" value="UniProtKB-UniRule"/>
</dbReference>
<protein>
    <recommendedName>
        <fullName evidence="4">Glutathione S-transferase kappa</fullName>
        <ecNumber evidence="4">2.5.1.18</ecNumber>
    </recommendedName>
</protein>
<dbReference type="Pfam" id="PF01323">
    <property type="entry name" value="DSBA"/>
    <property type="match status" value="1"/>
</dbReference>
<evidence type="ECO:0000313" key="7">
    <source>
        <dbReference type="EMBL" id="QBR98221.1"/>
    </source>
</evidence>
<dbReference type="Gene3D" id="3.40.30.10">
    <property type="entry name" value="Glutaredoxin"/>
    <property type="match status" value="1"/>
</dbReference>
<dbReference type="SUPFAM" id="SSF52833">
    <property type="entry name" value="Thioredoxin-like"/>
    <property type="match status" value="1"/>
</dbReference>
<feature type="domain" description="DSBA-like thioredoxin" evidence="6">
    <location>
        <begin position="9"/>
        <end position="209"/>
    </location>
</feature>
<dbReference type="InterPro" id="IPR001853">
    <property type="entry name" value="DSBA-like_thioredoxin_dom"/>
</dbReference>
<proteinExistence type="evidence at transcript level"/>
<dbReference type="EMBL" id="MG948610">
    <property type="protein sequence ID" value="QBR98221.1"/>
    <property type="molecule type" value="mRNA"/>
</dbReference>
<comment type="catalytic activity">
    <reaction evidence="3 4">
        <text>RX + glutathione = an S-substituted glutathione + a halide anion + H(+)</text>
        <dbReference type="Rhea" id="RHEA:16437"/>
        <dbReference type="ChEBI" id="CHEBI:15378"/>
        <dbReference type="ChEBI" id="CHEBI:16042"/>
        <dbReference type="ChEBI" id="CHEBI:17792"/>
        <dbReference type="ChEBI" id="CHEBI:57925"/>
        <dbReference type="ChEBI" id="CHEBI:90779"/>
        <dbReference type="EC" id="2.5.1.18"/>
    </reaction>
</comment>
<evidence type="ECO:0000256" key="4">
    <source>
        <dbReference type="PIRNR" id="PIRNR006386"/>
    </source>
</evidence>
<dbReference type="EC" id="2.5.1.18" evidence="4"/>
<dbReference type="PIRSF" id="PIRSF006386">
    <property type="entry name" value="HCCAis_GSTk"/>
    <property type="match status" value="1"/>
</dbReference>
<organism evidence="7">
    <name type="scientific">Diaphanosoma celebensis</name>
    <dbReference type="NCBI Taxonomy" id="2184134"/>
    <lineage>
        <taxon>Eukaryota</taxon>
        <taxon>Metazoa</taxon>
        <taxon>Ecdysozoa</taxon>
        <taxon>Arthropoda</taxon>
        <taxon>Crustacea</taxon>
        <taxon>Branchiopoda</taxon>
        <taxon>Diplostraca</taxon>
        <taxon>Cladocera</taxon>
        <taxon>Ctenopoda</taxon>
        <taxon>Sididae</taxon>
        <taxon>Diaphanosoma</taxon>
    </lineage>
</organism>
<dbReference type="PANTHER" id="PTHR42943:SF2">
    <property type="entry name" value="GLUTATHIONE S-TRANSFERASE KAPPA 1"/>
    <property type="match status" value="1"/>
</dbReference>
<dbReference type="InterPro" id="IPR014440">
    <property type="entry name" value="HCCAis_GSTk"/>
</dbReference>
<keyword evidence="2 4" id="KW-0808">Transferase</keyword>
<evidence type="ECO:0000256" key="5">
    <source>
        <dbReference type="PIRSR" id="PIRSR006386-1"/>
    </source>
</evidence>
<sequence length="224" mass="25841">MASLLRTKVEFFYDVVSPYTWFGFETLCRYRPHWNMELVLRPFFLGGIMKQSGNRPPMMVPAKALHMNTDLKRNAAYFQVPLKVVEDPFHVLVEKGSLRAQRLLTAVKLNNPRHLEEVTRQLWIRIWSEGTDITQNNSFWQAGKKAKMDDEDIEKCIKLVDDPVVKKTLIDTTEEAIEYGAFGAPTIVVHSKSGSEMFFGSDRFPLIAMYMNAQWKGPNPNPRD</sequence>
<accession>A0A6B7GBC9</accession>
<reference evidence="7" key="1">
    <citation type="submission" date="2018-02" db="EMBL/GenBank/DDBJ databases">
        <title>Effects of heavy metals in brackish water flea Diaphanosoma celebensis: transcriptional modulation and enzyme activity of antioxidants.</title>
        <authorList>
            <person name="Bae C."/>
            <person name="Lee Y."/>
        </authorList>
    </citation>
    <scope>NUCLEOTIDE SEQUENCE</scope>
</reference>
<dbReference type="FunFam" id="3.40.30.10:FF:000096">
    <property type="entry name" value="Glutathione S-transferase kappa"/>
    <property type="match status" value="1"/>
</dbReference>
<evidence type="ECO:0000259" key="6">
    <source>
        <dbReference type="Pfam" id="PF01323"/>
    </source>
</evidence>
<evidence type="ECO:0000256" key="3">
    <source>
        <dbReference type="ARBA" id="ARBA00047960"/>
    </source>
</evidence>
<evidence type="ECO:0000256" key="1">
    <source>
        <dbReference type="ARBA" id="ARBA00006494"/>
    </source>
</evidence>
<evidence type="ECO:0000256" key="2">
    <source>
        <dbReference type="ARBA" id="ARBA00022679"/>
    </source>
</evidence>
<dbReference type="GO" id="GO:0005739">
    <property type="term" value="C:mitochondrion"/>
    <property type="evidence" value="ECO:0007669"/>
    <property type="project" value="TreeGrafter"/>
</dbReference>
<gene>
    <name evidence="7" type="primary">GST-kappa</name>
</gene>
<dbReference type="InterPro" id="IPR036249">
    <property type="entry name" value="Thioredoxin-like_sf"/>
</dbReference>
<dbReference type="InterPro" id="IPR051924">
    <property type="entry name" value="GST_Kappa/NadH"/>
</dbReference>
<dbReference type="GO" id="GO:0005777">
    <property type="term" value="C:peroxisome"/>
    <property type="evidence" value="ECO:0007669"/>
    <property type="project" value="TreeGrafter"/>
</dbReference>
<name>A0A6B7GBC9_9CRUS</name>
<dbReference type="GO" id="GO:0006749">
    <property type="term" value="P:glutathione metabolic process"/>
    <property type="evidence" value="ECO:0007669"/>
    <property type="project" value="TreeGrafter"/>
</dbReference>
<feature type="active site" description="Nucleophile" evidence="5">
    <location>
        <position position="17"/>
    </location>
</feature>
<dbReference type="PANTHER" id="PTHR42943">
    <property type="entry name" value="GLUTATHIONE S-TRANSFERASE KAPPA"/>
    <property type="match status" value="1"/>
</dbReference>
<dbReference type="GO" id="GO:0004602">
    <property type="term" value="F:glutathione peroxidase activity"/>
    <property type="evidence" value="ECO:0007669"/>
    <property type="project" value="TreeGrafter"/>
</dbReference>
<dbReference type="AlphaFoldDB" id="A0A6B7GBC9"/>
<comment type="similarity">
    <text evidence="1 4">Belongs to the GST superfamily. Kappa family.</text>
</comment>